<sequence length="130" mass="14521">MKKKTLVASCALFAALAVPFAAHAAGCSKPRSAFDQVYCSSTQFSQLDRELNDQYGRLRKQLSGDQQGTLKTGQLAWLKQRDDKCSYTRDDGYYVNLECAIDMTQSRLSFLRERDRECSSTGCVSSKLGQ</sequence>
<dbReference type="Proteomes" id="UP000281098">
    <property type="component" value="Unassembled WGS sequence"/>
</dbReference>
<protein>
    <submittedName>
        <fullName evidence="3">DUF1311 domain-containing protein</fullName>
    </submittedName>
</protein>
<evidence type="ECO:0000256" key="1">
    <source>
        <dbReference type="SAM" id="SignalP"/>
    </source>
</evidence>
<evidence type="ECO:0000313" key="4">
    <source>
        <dbReference type="EMBL" id="KWA59553.1"/>
    </source>
</evidence>
<dbReference type="EMBL" id="VZOK01000032">
    <property type="protein sequence ID" value="KAB0636048.1"/>
    <property type="molecule type" value="Genomic_DNA"/>
</dbReference>
<dbReference type="PANTHER" id="PTHR39176:SF1">
    <property type="entry name" value="PERIPLASMIC PROTEIN"/>
    <property type="match status" value="1"/>
</dbReference>
<evidence type="ECO:0000259" key="2">
    <source>
        <dbReference type="Pfam" id="PF07007"/>
    </source>
</evidence>
<feature type="domain" description="Lysozyme inhibitor LprI-like N-terminal" evidence="2">
    <location>
        <begin position="27"/>
        <end position="111"/>
    </location>
</feature>
<dbReference type="STRING" id="1503054.WT74_29625"/>
<proteinExistence type="predicted"/>
<dbReference type="RefSeq" id="WP_059563096.1">
    <property type="nucleotide sequence ID" value="NZ_CABVPM010000018.1"/>
</dbReference>
<dbReference type="Gene3D" id="1.20.1270.180">
    <property type="match status" value="1"/>
</dbReference>
<keyword evidence="7" id="KW-1185">Reference proteome</keyword>
<dbReference type="Pfam" id="PF07007">
    <property type="entry name" value="LprI"/>
    <property type="match status" value="1"/>
</dbReference>
<dbReference type="GeneID" id="93055313"/>
<evidence type="ECO:0000313" key="6">
    <source>
        <dbReference type="Proteomes" id="UP000068603"/>
    </source>
</evidence>
<accession>A0A108BG75</accession>
<reference evidence="3 8" key="3">
    <citation type="submission" date="2019-09" db="EMBL/GenBank/DDBJ databases">
        <title>Draft genome sequences of 48 bacterial type strains from the CCUG.</title>
        <authorList>
            <person name="Tunovic T."/>
            <person name="Pineiro-Iglesias B."/>
            <person name="Unosson C."/>
            <person name="Inganas E."/>
            <person name="Ohlen M."/>
            <person name="Cardew S."/>
            <person name="Jensie-Markopoulos S."/>
            <person name="Salva-Serra F."/>
            <person name="Jaen-Luchoro D."/>
            <person name="Karlsson R."/>
            <person name="Svensson-Stadler L."/>
            <person name="Chun J."/>
            <person name="Moore E."/>
        </authorList>
    </citation>
    <scope>NUCLEOTIDE SEQUENCE [LARGE SCALE GENOMIC DNA]</scope>
    <source>
        <strain evidence="3 8">CCUG 65686</strain>
    </source>
</reference>
<reference evidence="5 7" key="2">
    <citation type="submission" date="2018-08" db="EMBL/GenBank/DDBJ databases">
        <title>Comparative analysis of Burkholderia isolates from Puerto Rico.</title>
        <authorList>
            <person name="Hall C."/>
            <person name="Sahl J."/>
            <person name="Wagner D."/>
        </authorList>
    </citation>
    <scope>NUCLEOTIDE SEQUENCE [LARGE SCALE GENOMIC DNA]</scope>
    <source>
        <strain evidence="5 7">Bp8966</strain>
    </source>
</reference>
<dbReference type="InterPro" id="IPR009739">
    <property type="entry name" value="LprI-like_N"/>
</dbReference>
<keyword evidence="1" id="KW-0732">Signal</keyword>
<feature type="chain" id="PRO_5044547919" evidence="1">
    <location>
        <begin position="25"/>
        <end position="130"/>
    </location>
</feature>
<dbReference type="Proteomes" id="UP000068603">
    <property type="component" value="Unassembled WGS sequence"/>
</dbReference>
<gene>
    <name evidence="5" type="ORF">DF017_34005</name>
    <name evidence="3" type="ORF">F7R25_21255</name>
    <name evidence="4" type="ORF">WT44_18475</name>
</gene>
<dbReference type="KEGG" id="bstg:WT74_29625"/>
<feature type="signal peptide" evidence="1">
    <location>
        <begin position="1"/>
        <end position="24"/>
    </location>
</feature>
<evidence type="ECO:0000313" key="3">
    <source>
        <dbReference type="EMBL" id="KAB0636048.1"/>
    </source>
</evidence>
<evidence type="ECO:0000313" key="7">
    <source>
        <dbReference type="Proteomes" id="UP000281098"/>
    </source>
</evidence>
<organism evidence="4">
    <name type="scientific">Burkholderia stagnalis</name>
    <dbReference type="NCBI Taxonomy" id="1503054"/>
    <lineage>
        <taxon>Bacteria</taxon>
        <taxon>Pseudomonadati</taxon>
        <taxon>Pseudomonadota</taxon>
        <taxon>Betaproteobacteria</taxon>
        <taxon>Burkholderiales</taxon>
        <taxon>Burkholderiaceae</taxon>
        <taxon>Burkholderia</taxon>
        <taxon>Burkholderia cepacia complex</taxon>
    </lineage>
</organism>
<dbReference type="PANTHER" id="PTHR39176">
    <property type="entry name" value="PERIPLASMIC PROTEIN-RELATED"/>
    <property type="match status" value="1"/>
</dbReference>
<evidence type="ECO:0000313" key="5">
    <source>
        <dbReference type="EMBL" id="RQY80599.1"/>
    </source>
</evidence>
<evidence type="ECO:0000313" key="8">
    <source>
        <dbReference type="Proteomes" id="UP000473470"/>
    </source>
</evidence>
<reference evidence="4 6" key="1">
    <citation type="submission" date="2015-11" db="EMBL/GenBank/DDBJ databases">
        <title>Expanding the genomic diversity of Burkholderia species for the development of highly accurate diagnostics.</title>
        <authorList>
            <person name="Sahl J."/>
            <person name="Keim P."/>
            <person name="Wagner D."/>
        </authorList>
    </citation>
    <scope>NUCLEOTIDE SEQUENCE [LARGE SCALE GENOMIC DNA]</scope>
    <source>
        <strain evidence="4 6">MSMB1960WGS</strain>
    </source>
</reference>
<dbReference type="EMBL" id="QTPM01000077">
    <property type="protein sequence ID" value="RQY80599.1"/>
    <property type="molecule type" value="Genomic_DNA"/>
</dbReference>
<comment type="caution">
    <text evidence="4">The sequence shown here is derived from an EMBL/GenBank/DDBJ whole genome shotgun (WGS) entry which is preliminary data.</text>
</comment>
<dbReference type="Proteomes" id="UP000473470">
    <property type="component" value="Unassembled WGS sequence"/>
</dbReference>
<dbReference type="AlphaFoldDB" id="A0A108BG75"/>
<dbReference type="EMBL" id="LPHB01000053">
    <property type="protein sequence ID" value="KWA59553.1"/>
    <property type="molecule type" value="Genomic_DNA"/>
</dbReference>
<name>A0A108BG75_9BURK</name>